<proteinExistence type="predicted"/>
<feature type="compositionally biased region" description="Basic and acidic residues" evidence="2">
    <location>
        <begin position="137"/>
        <end position="151"/>
    </location>
</feature>
<organism evidence="3 4">
    <name type="scientific">Thalictrum thalictroides</name>
    <name type="common">Rue-anemone</name>
    <name type="synonym">Anemone thalictroides</name>
    <dbReference type="NCBI Taxonomy" id="46969"/>
    <lineage>
        <taxon>Eukaryota</taxon>
        <taxon>Viridiplantae</taxon>
        <taxon>Streptophyta</taxon>
        <taxon>Embryophyta</taxon>
        <taxon>Tracheophyta</taxon>
        <taxon>Spermatophyta</taxon>
        <taxon>Magnoliopsida</taxon>
        <taxon>Ranunculales</taxon>
        <taxon>Ranunculaceae</taxon>
        <taxon>Thalictroideae</taxon>
        <taxon>Thalictrum</taxon>
    </lineage>
</organism>
<evidence type="ECO:0000256" key="2">
    <source>
        <dbReference type="SAM" id="MobiDB-lite"/>
    </source>
</evidence>
<feature type="coiled-coil region" evidence="1">
    <location>
        <begin position="1"/>
        <end position="78"/>
    </location>
</feature>
<gene>
    <name evidence="3" type="ORF">FRX31_015584</name>
</gene>
<feature type="compositionally biased region" description="Basic and acidic residues" evidence="2">
    <location>
        <begin position="110"/>
        <end position="128"/>
    </location>
</feature>
<protein>
    <submittedName>
        <fullName evidence="3">Uncharacterized protein</fullName>
    </submittedName>
</protein>
<reference evidence="3 4" key="1">
    <citation type="submission" date="2020-06" db="EMBL/GenBank/DDBJ databases">
        <title>Transcriptomic and genomic resources for Thalictrum thalictroides and T. hernandezii: Facilitating candidate gene discovery in an emerging model plant lineage.</title>
        <authorList>
            <person name="Arias T."/>
            <person name="Riano-Pachon D.M."/>
            <person name="Di Stilio V.S."/>
        </authorList>
    </citation>
    <scope>NUCLEOTIDE SEQUENCE [LARGE SCALE GENOMIC DNA]</scope>
    <source>
        <strain evidence="4">cv. WT478/WT964</strain>
        <tissue evidence="3">Leaves</tissue>
    </source>
</reference>
<dbReference type="AlphaFoldDB" id="A0A7J6WBT8"/>
<name>A0A7J6WBT8_THATH</name>
<sequence length="175" mass="20647">MENLQKENGELKKKVNKVLEVQHENEDLKMKLQVLQNENTKMTKQLIPLVEVPLLERMDNLQKENDDLKKKVEEVHREEIIRPKRKCVKEIKEKNVSENDDFQLPKQKKQRQDKVEKEVNVGIEEKISRGGRGGRGGRGEPKEEKLPKLKESPLFNIITPIQQKKMEHYFNDAFI</sequence>
<feature type="region of interest" description="Disordered" evidence="2">
    <location>
        <begin position="96"/>
        <end position="151"/>
    </location>
</feature>
<comment type="caution">
    <text evidence="3">The sequence shown here is derived from an EMBL/GenBank/DDBJ whole genome shotgun (WGS) entry which is preliminary data.</text>
</comment>
<keyword evidence="4" id="KW-1185">Reference proteome</keyword>
<feature type="non-terminal residue" evidence="3">
    <location>
        <position position="1"/>
    </location>
</feature>
<dbReference type="EMBL" id="JABWDY010018218">
    <property type="protein sequence ID" value="KAF5194829.1"/>
    <property type="molecule type" value="Genomic_DNA"/>
</dbReference>
<evidence type="ECO:0000313" key="3">
    <source>
        <dbReference type="EMBL" id="KAF5194829.1"/>
    </source>
</evidence>
<dbReference type="Proteomes" id="UP000554482">
    <property type="component" value="Unassembled WGS sequence"/>
</dbReference>
<keyword evidence="1" id="KW-0175">Coiled coil</keyword>
<evidence type="ECO:0000256" key="1">
    <source>
        <dbReference type="SAM" id="Coils"/>
    </source>
</evidence>
<accession>A0A7J6WBT8</accession>
<evidence type="ECO:0000313" key="4">
    <source>
        <dbReference type="Proteomes" id="UP000554482"/>
    </source>
</evidence>